<evidence type="ECO:0000256" key="1">
    <source>
        <dbReference type="SAM" id="MobiDB-lite"/>
    </source>
</evidence>
<reference evidence="3" key="2">
    <citation type="journal article" date="2020" name="Nat. Commun.">
        <title>Large-scale genome sequencing of mycorrhizal fungi provides insights into the early evolution of symbiotic traits.</title>
        <authorList>
            <person name="Miyauchi S."/>
            <person name="Kiss E."/>
            <person name="Kuo A."/>
            <person name="Drula E."/>
            <person name="Kohler A."/>
            <person name="Sanchez-Garcia M."/>
            <person name="Morin E."/>
            <person name="Andreopoulos B."/>
            <person name="Barry K.W."/>
            <person name="Bonito G."/>
            <person name="Buee M."/>
            <person name="Carver A."/>
            <person name="Chen C."/>
            <person name="Cichocki N."/>
            <person name="Clum A."/>
            <person name="Culley D."/>
            <person name="Crous P.W."/>
            <person name="Fauchery L."/>
            <person name="Girlanda M."/>
            <person name="Hayes R.D."/>
            <person name="Keri Z."/>
            <person name="LaButti K."/>
            <person name="Lipzen A."/>
            <person name="Lombard V."/>
            <person name="Magnuson J."/>
            <person name="Maillard F."/>
            <person name="Murat C."/>
            <person name="Nolan M."/>
            <person name="Ohm R.A."/>
            <person name="Pangilinan J."/>
            <person name="Pereira M.F."/>
            <person name="Perotto S."/>
            <person name="Peter M."/>
            <person name="Pfister S."/>
            <person name="Riley R."/>
            <person name="Sitrit Y."/>
            <person name="Stielow J.B."/>
            <person name="Szollosi G."/>
            <person name="Zifcakova L."/>
            <person name="Stursova M."/>
            <person name="Spatafora J.W."/>
            <person name="Tedersoo L."/>
            <person name="Vaario L.M."/>
            <person name="Yamada A."/>
            <person name="Yan M."/>
            <person name="Wang P."/>
            <person name="Xu J."/>
            <person name="Bruns T."/>
            <person name="Baldrian P."/>
            <person name="Vilgalys R."/>
            <person name="Dunand C."/>
            <person name="Henrissat B."/>
            <person name="Grigoriev I.V."/>
            <person name="Hibbett D."/>
            <person name="Nagy L.G."/>
            <person name="Martin F.M."/>
        </authorList>
    </citation>
    <scope>NUCLEOTIDE SEQUENCE</scope>
    <source>
        <strain evidence="3">Prilba</strain>
    </source>
</reference>
<dbReference type="Pfam" id="PF01172">
    <property type="entry name" value="SBDS_N"/>
    <property type="match status" value="1"/>
</dbReference>
<feature type="compositionally biased region" description="Polar residues" evidence="1">
    <location>
        <begin position="96"/>
        <end position="105"/>
    </location>
</feature>
<gene>
    <name evidence="3" type="ORF">DFH94DRAFT_714726</name>
</gene>
<evidence type="ECO:0000313" key="3">
    <source>
        <dbReference type="EMBL" id="KAF8484591.1"/>
    </source>
</evidence>
<sequence>MGKSVTKVVYKPDPNASDVFLVIVNPVEYKKWKDGGKTIPLVDVVDSFEILSSNQGPQGLLRRPSKQELDNEFGTHVDVDVIQHILEKGKEEASEGLTSNKWGSKNDSKGSAFLDNRGGSRTSGI</sequence>
<reference evidence="3" key="1">
    <citation type="submission" date="2019-10" db="EMBL/GenBank/DDBJ databases">
        <authorList>
            <consortium name="DOE Joint Genome Institute"/>
            <person name="Kuo A."/>
            <person name="Miyauchi S."/>
            <person name="Kiss E."/>
            <person name="Drula E."/>
            <person name="Kohler A."/>
            <person name="Sanchez-Garcia M."/>
            <person name="Andreopoulos B."/>
            <person name="Barry K.W."/>
            <person name="Bonito G."/>
            <person name="Buee M."/>
            <person name="Carver A."/>
            <person name="Chen C."/>
            <person name="Cichocki N."/>
            <person name="Clum A."/>
            <person name="Culley D."/>
            <person name="Crous P.W."/>
            <person name="Fauchery L."/>
            <person name="Girlanda M."/>
            <person name="Hayes R."/>
            <person name="Keri Z."/>
            <person name="LaButti K."/>
            <person name="Lipzen A."/>
            <person name="Lombard V."/>
            <person name="Magnuson J."/>
            <person name="Maillard F."/>
            <person name="Morin E."/>
            <person name="Murat C."/>
            <person name="Nolan M."/>
            <person name="Ohm R."/>
            <person name="Pangilinan J."/>
            <person name="Pereira M."/>
            <person name="Perotto S."/>
            <person name="Peter M."/>
            <person name="Riley R."/>
            <person name="Sitrit Y."/>
            <person name="Stielow B."/>
            <person name="Szollosi G."/>
            <person name="Zifcakova L."/>
            <person name="Stursova M."/>
            <person name="Spatafora J.W."/>
            <person name="Tedersoo L."/>
            <person name="Vaario L.-M."/>
            <person name="Yamada A."/>
            <person name="Yan M."/>
            <person name="Wang P."/>
            <person name="Xu J."/>
            <person name="Bruns T."/>
            <person name="Baldrian P."/>
            <person name="Vilgalys R."/>
            <person name="Henrissat B."/>
            <person name="Grigoriev I.V."/>
            <person name="Hibbett D."/>
            <person name="Nagy L.G."/>
            <person name="Martin F.M."/>
        </authorList>
    </citation>
    <scope>NUCLEOTIDE SEQUENCE</scope>
    <source>
        <strain evidence="3">Prilba</strain>
    </source>
</reference>
<dbReference type="AlphaFoldDB" id="A0A9P5TCB8"/>
<keyword evidence="4" id="KW-1185">Reference proteome</keyword>
<protein>
    <submittedName>
        <fullName evidence="3">Ribosome maturation protein</fullName>
    </submittedName>
</protein>
<dbReference type="SUPFAM" id="SSF89895">
    <property type="entry name" value="FYSH domain"/>
    <property type="match status" value="1"/>
</dbReference>
<dbReference type="EMBL" id="WHVB01000003">
    <property type="protein sequence ID" value="KAF8484591.1"/>
    <property type="molecule type" value="Genomic_DNA"/>
</dbReference>
<evidence type="ECO:0000313" key="4">
    <source>
        <dbReference type="Proteomes" id="UP000759537"/>
    </source>
</evidence>
<dbReference type="OrthoDB" id="2567806at2759"/>
<name>A0A9P5TCB8_9AGAM</name>
<proteinExistence type="predicted"/>
<feature type="region of interest" description="Disordered" evidence="1">
    <location>
        <begin position="90"/>
        <end position="125"/>
    </location>
</feature>
<comment type="caution">
    <text evidence="3">The sequence shown here is derived from an EMBL/GenBank/DDBJ whole genome shotgun (WGS) entry which is preliminary data.</text>
</comment>
<dbReference type="InterPro" id="IPR036786">
    <property type="entry name" value="Ribosome_mat_SBDS_N_sf"/>
</dbReference>
<evidence type="ECO:0000259" key="2">
    <source>
        <dbReference type="Pfam" id="PF01172"/>
    </source>
</evidence>
<dbReference type="InterPro" id="IPR019783">
    <property type="entry name" value="SDO1/SBDS_N"/>
</dbReference>
<accession>A0A9P5TCB8</accession>
<organism evidence="3 4">
    <name type="scientific">Russula ochroleuca</name>
    <dbReference type="NCBI Taxonomy" id="152965"/>
    <lineage>
        <taxon>Eukaryota</taxon>
        <taxon>Fungi</taxon>
        <taxon>Dikarya</taxon>
        <taxon>Basidiomycota</taxon>
        <taxon>Agaricomycotina</taxon>
        <taxon>Agaricomycetes</taxon>
        <taxon>Russulales</taxon>
        <taxon>Russulaceae</taxon>
        <taxon>Russula</taxon>
    </lineage>
</organism>
<feature type="domain" description="Ribosome maturation protein SDO1/SBDS N-terminal" evidence="2">
    <location>
        <begin position="5"/>
        <end position="95"/>
    </location>
</feature>
<dbReference type="Gene3D" id="3.30.1250.10">
    <property type="entry name" value="Ribosome maturation protein SBDS, N-terminal domain"/>
    <property type="match status" value="1"/>
</dbReference>
<dbReference type="Proteomes" id="UP000759537">
    <property type="component" value="Unassembled WGS sequence"/>
</dbReference>